<dbReference type="InterPro" id="IPR023271">
    <property type="entry name" value="Aquaporin-like"/>
</dbReference>
<dbReference type="PANTHER" id="PTHR45724">
    <property type="entry name" value="AQUAPORIN NIP2-1"/>
    <property type="match status" value="1"/>
</dbReference>
<protein>
    <submittedName>
        <fullName evidence="9">Aquaporin NIP1-1-like</fullName>
    </submittedName>
</protein>
<dbReference type="Pfam" id="PF00230">
    <property type="entry name" value="MIP"/>
    <property type="match status" value="1"/>
</dbReference>
<dbReference type="PRINTS" id="PR00783">
    <property type="entry name" value="MINTRINSICP"/>
</dbReference>
<evidence type="ECO:0000256" key="1">
    <source>
        <dbReference type="ARBA" id="ARBA00004141"/>
    </source>
</evidence>
<dbReference type="RefSeq" id="XP_022142207.1">
    <property type="nucleotide sequence ID" value="XM_022286515.1"/>
</dbReference>
<comment type="subcellular location">
    <subcellularLocation>
        <location evidence="1">Membrane</location>
        <topology evidence="1">Multi-pass membrane protein</topology>
    </subcellularLocation>
</comment>
<keyword evidence="3 6" id="KW-0812">Transmembrane</keyword>
<dbReference type="AlphaFoldDB" id="A0A6J1CM37"/>
<proteinExistence type="inferred from homology"/>
<dbReference type="Proteomes" id="UP000504603">
    <property type="component" value="Unplaced"/>
</dbReference>
<keyword evidence="8" id="KW-1185">Reference proteome</keyword>
<keyword evidence="4 7" id="KW-1133">Transmembrane helix</keyword>
<sequence>MAQSSGSSNGHHSVSLNVKDDPAADCVSVPFIQKLIAEVVGTYFLIFAGEASVVVNLSTDGIITFPGISIAWGLVVMVMVYSVGHISGAHFNPSVTIAFAITKRFPWKEVPAFVVAQVLGSTLASGTLRLIFSGKQDHFAGTLPSDSYLQTFVIEFIITFYLMFVVSGVATDNRAIGELAGLAVGATVLLNVMFAGPITGASMNPARSLGPAIVWKQFKGLWIYMIAPVLGAISGALVYNTIRFTDKPLGEITKSASFLRSRNGSSS</sequence>
<evidence type="ECO:0000256" key="2">
    <source>
        <dbReference type="ARBA" id="ARBA00022448"/>
    </source>
</evidence>
<dbReference type="CDD" id="cd00333">
    <property type="entry name" value="MIP"/>
    <property type="match status" value="1"/>
</dbReference>
<feature type="transmembrane region" description="Helical" evidence="7">
    <location>
        <begin position="182"/>
        <end position="201"/>
    </location>
</feature>
<keyword evidence="2 6" id="KW-0813">Transport</keyword>
<accession>A0A6J1CM37</accession>
<feature type="transmembrane region" description="Helical" evidence="7">
    <location>
        <begin position="152"/>
        <end position="170"/>
    </location>
</feature>
<dbReference type="NCBIfam" id="TIGR00861">
    <property type="entry name" value="MIP"/>
    <property type="match status" value="1"/>
</dbReference>
<dbReference type="KEGG" id="mcha:111012376"/>
<dbReference type="GO" id="GO:0016020">
    <property type="term" value="C:membrane"/>
    <property type="evidence" value="ECO:0007669"/>
    <property type="project" value="UniProtKB-SubCell"/>
</dbReference>
<evidence type="ECO:0000256" key="6">
    <source>
        <dbReference type="RuleBase" id="RU000477"/>
    </source>
</evidence>
<dbReference type="OrthoDB" id="3222at2759"/>
<dbReference type="InterPro" id="IPR022357">
    <property type="entry name" value="MIP_CS"/>
</dbReference>
<evidence type="ECO:0000256" key="5">
    <source>
        <dbReference type="ARBA" id="ARBA00023136"/>
    </source>
</evidence>
<keyword evidence="5 7" id="KW-0472">Membrane</keyword>
<comment type="similarity">
    <text evidence="6">Belongs to the MIP/aquaporin (TC 1.A.8) family.</text>
</comment>
<evidence type="ECO:0000313" key="8">
    <source>
        <dbReference type="Proteomes" id="UP000504603"/>
    </source>
</evidence>
<organism evidence="8 9">
    <name type="scientific">Momordica charantia</name>
    <name type="common">Bitter gourd</name>
    <name type="synonym">Balsam pear</name>
    <dbReference type="NCBI Taxonomy" id="3673"/>
    <lineage>
        <taxon>Eukaryota</taxon>
        <taxon>Viridiplantae</taxon>
        <taxon>Streptophyta</taxon>
        <taxon>Embryophyta</taxon>
        <taxon>Tracheophyta</taxon>
        <taxon>Spermatophyta</taxon>
        <taxon>Magnoliopsida</taxon>
        <taxon>eudicotyledons</taxon>
        <taxon>Gunneridae</taxon>
        <taxon>Pentapetalae</taxon>
        <taxon>rosids</taxon>
        <taxon>fabids</taxon>
        <taxon>Cucurbitales</taxon>
        <taxon>Cucurbitaceae</taxon>
        <taxon>Momordiceae</taxon>
        <taxon>Momordica</taxon>
    </lineage>
</organism>
<name>A0A6J1CM37_MOMCH</name>
<feature type="transmembrane region" description="Helical" evidence="7">
    <location>
        <begin position="62"/>
        <end position="83"/>
    </location>
</feature>
<dbReference type="InterPro" id="IPR000425">
    <property type="entry name" value="MIP"/>
</dbReference>
<evidence type="ECO:0000256" key="4">
    <source>
        <dbReference type="ARBA" id="ARBA00022989"/>
    </source>
</evidence>
<gene>
    <name evidence="9" type="primary">LOC111012376</name>
</gene>
<dbReference type="SUPFAM" id="SSF81338">
    <property type="entry name" value="Aquaporin-like"/>
    <property type="match status" value="1"/>
</dbReference>
<feature type="transmembrane region" description="Helical" evidence="7">
    <location>
        <begin position="110"/>
        <end position="132"/>
    </location>
</feature>
<dbReference type="GO" id="GO:0015267">
    <property type="term" value="F:channel activity"/>
    <property type="evidence" value="ECO:0007669"/>
    <property type="project" value="InterPro"/>
</dbReference>
<feature type="transmembrane region" description="Helical" evidence="7">
    <location>
        <begin position="221"/>
        <end position="239"/>
    </location>
</feature>
<reference evidence="9" key="1">
    <citation type="submission" date="2025-08" db="UniProtKB">
        <authorList>
            <consortium name="RefSeq"/>
        </authorList>
    </citation>
    <scope>IDENTIFICATION</scope>
    <source>
        <strain evidence="9">OHB3-1</strain>
    </source>
</reference>
<evidence type="ECO:0000256" key="7">
    <source>
        <dbReference type="SAM" id="Phobius"/>
    </source>
</evidence>
<dbReference type="PROSITE" id="PS00221">
    <property type="entry name" value="MIP"/>
    <property type="match status" value="1"/>
</dbReference>
<evidence type="ECO:0000313" key="9">
    <source>
        <dbReference type="RefSeq" id="XP_022142207.1"/>
    </source>
</evidence>
<evidence type="ECO:0000256" key="3">
    <source>
        <dbReference type="ARBA" id="ARBA00022692"/>
    </source>
</evidence>
<dbReference type="InterPro" id="IPR034294">
    <property type="entry name" value="Aquaporin_transptr"/>
</dbReference>
<dbReference type="Gene3D" id="1.20.1080.10">
    <property type="entry name" value="Glycerol uptake facilitator protein"/>
    <property type="match status" value="1"/>
</dbReference>
<dbReference type="PANTHER" id="PTHR45724:SF13">
    <property type="entry name" value="AQUAPORIN NIP1-1-RELATED"/>
    <property type="match status" value="1"/>
</dbReference>
<dbReference type="GeneID" id="111012376"/>